<dbReference type="OrthoDB" id="9805127at2"/>
<keyword evidence="5" id="KW-0762">Sugar transport</keyword>
<dbReference type="GO" id="GO:0030246">
    <property type="term" value="F:carbohydrate binding"/>
    <property type="evidence" value="ECO:0007669"/>
    <property type="project" value="UniProtKB-ARBA"/>
</dbReference>
<keyword evidence="3" id="KW-0732">Signal</keyword>
<dbReference type="PANTHER" id="PTHR46847">
    <property type="entry name" value="D-ALLOSE-BINDING PERIPLASMIC PROTEIN-RELATED"/>
    <property type="match status" value="1"/>
</dbReference>
<name>A0A2Z6DVS3_HYDTE</name>
<evidence type="ECO:0000256" key="1">
    <source>
        <dbReference type="ARBA" id="ARBA00004196"/>
    </source>
</evidence>
<evidence type="ECO:0000313" key="5">
    <source>
        <dbReference type="EMBL" id="BBD76546.1"/>
    </source>
</evidence>
<dbReference type="SUPFAM" id="SSF53822">
    <property type="entry name" value="Periplasmic binding protein-like I"/>
    <property type="match status" value="1"/>
</dbReference>
<dbReference type="PANTHER" id="PTHR46847:SF1">
    <property type="entry name" value="D-ALLOSE-BINDING PERIPLASMIC PROTEIN-RELATED"/>
    <property type="match status" value="1"/>
</dbReference>
<dbReference type="InterPro" id="IPR006311">
    <property type="entry name" value="TAT_signal"/>
</dbReference>
<keyword evidence="6" id="KW-1185">Reference proteome</keyword>
<evidence type="ECO:0000313" key="6">
    <source>
        <dbReference type="Proteomes" id="UP000262004"/>
    </source>
</evidence>
<dbReference type="InterPro" id="IPR028082">
    <property type="entry name" value="Peripla_BP_I"/>
</dbReference>
<dbReference type="PROSITE" id="PS51318">
    <property type="entry name" value="TAT"/>
    <property type="match status" value="1"/>
</dbReference>
<dbReference type="KEGG" id="htl:HPTL_0276"/>
<evidence type="ECO:0000259" key="4">
    <source>
        <dbReference type="Pfam" id="PF13407"/>
    </source>
</evidence>
<gene>
    <name evidence="5" type="ORF">HPTL_0276</name>
</gene>
<protein>
    <submittedName>
        <fullName evidence="5">ABC-type sugar transport system, periplasmic component</fullName>
    </submittedName>
</protein>
<organism evidence="5 6">
    <name type="scientific">Hydrogenophilus thermoluteolus</name>
    <name type="common">Pseudomonas hydrogenothermophila</name>
    <dbReference type="NCBI Taxonomy" id="297"/>
    <lineage>
        <taxon>Bacteria</taxon>
        <taxon>Pseudomonadati</taxon>
        <taxon>Pseudomonadota</taxon>
        <taxon>Hydrogenophilia</taxon>
        <taxon>Hydrogenophilales</taxon>
        <taxon>Hydrogenophilaceae</taxon>
        <taxon>Hydrogenophilus</taxon>
    </lineage>
</organism>
<dbReference type="AlphaFoldDB" id="A0A2Z6DVS3"/>
<dbReference type="EMBL" id="AP018558">
    <property type="protein sequence ID" value="BBD76546.1"/>
    <property type="molecule type" value="Genomic_DNA"/>
</dbReference>
<dbReference type="Pfam" id="PF13407">
    <property type="entry name" value="Peripla_BP_4"/>
    <property type="match status" value="1"/>
</dbReference>
<keyword evidence="5" id="KW-0813">Transport</keyword>
<dbReference type="RefSeq" id="WP_119334377.1">
    <property type="nucleotide sequence ID" value="NZ_AP018558.1"/>
</dbReference>
<dbReference type="Proteomes" id="UP000262004">
    <property type="component" value="Chromosome"/>
</dbReference>
<sequence length="347" mass="36930">MRRARDERAQLKGECRAGRRDALRLLGTAGLAALAGAAPFSLHAVAPMKPTALSRLAQHALPHKPLVVFCQDTTANDYRAAQVRAAIAWFGENLPECRFVVRDAGGSVVQQIRDITWASDAGAAVILLGAAGGYPLAPALQEARANGAVLIGISRLVPTFVFDALVTGNNFAVGAAAAHLLAQSRPEGGRVAMLEGLPGSSTARQRSEGFRMALKALPQWRLVATAPADYLRHRAALVVEAWHREGVRYDALFAHSDSMLAGARWAWRRLGIDPASLITIGVDYIAEARSALLAGTQTASVCYPLMVAEAGELVRRALAGEPLPLWNEVATPVIVGRDAAEKEPIFS</sequence>
<comment type="similarity">
    <text evidence="2">Belongs to the bacterial solute-binding protein 2 family.</text>
</comment>
<evidence type="ECO:0000256" key="3">
    <source>
        <dbReference type="ARBA" id="ARBA00022729"/>
    </source>
</evidence>
<proteinExistence type="inferred from homology"/>
<reference evidence="5 6" key="1">
    <citation type="submission" date="2018-04" db="EMBL/GenBank/DDBJ databases">
        <title>Complete genome sequence of Hydrogenophilus thermoluteolus TH-1.</title>
        <authorList>
            <person name="Arai H."/>
        </authorList>
    </citation>
    <scope>NUCLEOTIDE SEQUENCE [LARGE SCALE GENOMIC DNA]</scope>
    <source>
        <strain evidence="5 6">TH-1</strain>
    </source>
</reference>
<feature type="domain" description="Periplasmic binding protein" evidence="4">
    <location>
        <begin position="68"/>
        <end position="303"/>
    </location>
</feature>
<dbReference type="InterPro" id="IPR025997">
    <property type="entry name" value="SBP_2_dom"/>
</dbReference>
<evidence type="ECO:0000256" key="2">
    <source>
        <dbReference type="ARBA" id="ARBA00007639"/>
    </source>
</evidence>
<accession>A0A2Z6DVS3</accession>
<dbReference type="GO" id="GO:0030313">
    <property type="term" value="C:cell envelope"/>
    <property type="evidence" value="ECO:0007669"/>
    <property type="project" value="UniProtKB-SubCell"/>
</dbReference>
<comment type="subcellular location">
    <subcellularLocation>
        <location evidence="1">Cell envelope</location>
    </subcellularLocation>
</comment>
<dbReference type="Gene3D" id="3.40.50.2300">
    <property type="match status" value="2"/>
</dbReference>